<name>A0A934KNQ4_9FLAO</name>
<proteinExistence type="predicted"/>
<dbReference type="Proteomes" id="UP000662373">
    <property type="component" value="Unassembled WGS sequence"/>
</dbReference>
<evidence type="ECO:0000313" key="1">
    <source>
        <dbReference type="EMBL" id="MBJ7880659.1"/>
    </source>
</evidence>
<evidence type="ECO:0008006" key="3">
    <source>
        <dbReference type="Google" id="ProtNLM"/>
    </source>
</evidence>
<dbReference type="Gene3D" id="3.20.20.80">
    <property type="entry name" value="Glycosidases"/>
    <property type="match status" value="1"/>
</dbReference>
<comment type="caution">
    <text evidence="1">The sequence shown here is derived from an EMBL/GenBank/DDBJ whole genome shotgun (WGS) entry which is preliminary data.</text>
</comment>
<dbReference type="RefSeq" id="WP_199598495.1">
    <property type="nucleotide sequence ID" value="NZ_JAEHJZ010000018.1"/>
</dbReference>
<accession>A0A934KNQ4</accession>
<protein>
    <recommendedName>
        <fullName evidence="3">GH26 domain-containing protein</fullName>
    </recommendedName>
</protein>
<sequence>MVGESAPRYVGVLDGETSWNKWFKPYFEMLYNNPGIKAFCYINWNWEFWSNKIGFQWHDWKDARIEKNPFVLEAYNTEMKTQIFNHLNKKLEK</sequence>
<gene>
    <name evidence="1" type="ORF">JEM65_08365</name>
</gene>
<dbReference type="AlphaFoldDB" id="A0A934KNQ4"/>
<organism evidence="1 2">
    <name type="scientific">Gelidibacter salicanalis</name>
    <dbReference type="NCBI Taxonomy" id="291193"/>
    <lineage>
        <taxon>Bacteria</taxon>
        <taxon>Pseudomonadati</taxon>
        <taxon>Bacteroidota</taxon>
        <taxon>Flavobacteriia</taxon>
        <taxon>Flavobacteriales</taxon>
        <taxon>Flavobacteriaceae</taxon>
        <taxon>Gelidibacter</taxon>
    </lineage>
</organism>
<reference evidence="1 2" key="1">
    <citation type="submission" date="2020-09" db="EMBL/GenBank/DDBJ databases">
        <title>Draft genome of Gelidibacter salicanalis PAMC21136.</title>
        <authorList>
            <person name="Park H."/>
        </authorList>
    </citation>
    <scope>NUCLEOTIDE SEQUENCE [LARGE SCALE GENOMIC DNA]</scope>
    <source>
        <strain evidence="1 2">PAMC21136</strain>
    </source>
</reference>
<dbReference type="EMBL" id="JAEHJZ010000018">
    <property type="protein sequence ID" value="MBJ7880659.1"/>
    <property type="molecule type" value="Genomic_DNA"/>
</dbReference>
<keyword evidence="2" id="KW-1185">Reference proteome</keyword>
<evidence type="ECO:0000313" key="2">
    <source>
        <dbReference type="Proteomes" id="UP000662373"/>
    </source>
</evidence>